<dbReference type="AlphaFoldDB" id="A0A813E1J3"/>
<comment type="caution">
    <text evidence="4">The sequence shown here is derived from an EMBL/GenBank/DDBJ whole genome shotgun (WGS) entry which is preliminary data.</text>
</comment>
<keyword evidence="5" id="KW-1185">Reference proteome</keyword>
<dbReference type="Proteomes" id="UP000654075">
    <property type="component" value="Unassembled WGS sequence"/>
</dbReference>
<evidence type="ECO:0000259" key="3">
    <source>
        <dbReference type="Pfam" id="PF12697"/>
    </source>
</evidence>
<dbReference type="InterPro" id="IPR029058">
    <property type="entry name" value="AB_hydrolase_fold"/>
</dbReference>
<dbReference type="Gene3D" id="3.40.50.1820">
    <property type="entry name" value="alpha/beta hydrolase"/>
    <property type="match status" value="1"/>
</dbReference>
<dbReference type="PANTHER" id="PTHR10794">
    <property type="entry name" value="ABHYDROLASE DOMAIN-CONTAINING PROTEIN"/>
    <property type="match status" value="1"/>
</dbReference>
<accession>A0A813E1J3</accession>
<dbReference type="InterPro" id="IPR000073">
    <property type="entry name" value="AB_hydrolase_1"/>
</dbReference>
<sequence>MEERSTRGTPSSHGLRVTGGTDEYLQQVLRRCPALLRPYRPHALSFSGYASSGVAAVRGAVAPAWLLHSTETPVVLSDGGTVSLDWWPFHGDSARPVVALLLPGLGSSSRSIYIRMAMDRFSKAGLRPVALNYRGVEHLEPTSQRLAAADAWRDLPEVLRAVKDAHPGSVVVAVGYSMGGVILARYLGESGIDCGISAAVTVSAPLDYQEHHRKLLGQKKLSFVLSLPLKAWFLSKRHEFRRHLPNFRLADALRSGSLHGLIEAVLCESNGYASAEEYFRINDPTPLLQRVACPMLVITATDDPIVGPDITPYAAIRGNNRILLAETDKGGHLGWGGLSTRWGPTLSASWADLVAAQFLSAAASFGGESSEAHLSRLSSDGSCLLQSLPMSRL</sequence>
<dbReference type="EMBL" id="CAJNNV010007398">
    <property type="protein sequence ID" value="CAE8594888.1"/>
    <property type="molecule type" value="Genomic_DNA"/>
</dbReference>
<comment type="similarity">
    <text evidence="1">Belongs to the AB hydrolase superfamily. AB hydrolase 4 family.</text>
</comment>
<dbReference type="PANTHER" id="PTHR10794:SF63">
    <property type="entry name" value="ALPHA_BETA HYDROLASE 1, ISOFORM A"/>
    <property type="match status" value="1"/>
</dbReference>
<evidence type="ECO:0000256" key="1">
    <source>
        <dbReference type="ARBA" id="ARBA00010884"/>
    </source>
</evidence>
<dbReference type="OrthoDB" id="437070at2759"/>
<dbReference type="GO" id="GO:0034338">
    <property type="term" value="F:short-chain carboxylesterase activity"/>
    <property type="evidence" value="ECO:0007669"/>
    <property type="project" value="TreeGrafter"/>
</dbReference>
<dbReference type="InterPro" id="IPR050960">
    <property type="entry name" value="AB_hydrolase_4_sf"/>
</dbReference>
<feature type="active site" description="Charge relay system" evidence="2">
    <location>
        <position position="177"/>
    </location>
</feature>
<feature type="domain" description="AB hydrolase-1" evidence="3">
    <location>
        <begin position="100"/>
        <end position="333"/>
    </location>
</feature>
<dbReference type="Pfam" id="PF12697">
    <property type="entry name" value="Abhydrolase_6"/>
    <property type="match status" value="1"/>
</dbReference>
<dbReference type="GO" id="GO:0047372">
    <property type="term" value="F:monoacylglycerol lipase activity"/>
    <property type="evidence" value="ECO:0007669"/>
    <property type="project" value="TreeGrafter"/>
</dbReference>
<proteinExistence type="inferred from homology"/>
<evidence type="ECO:0000313" key="5">
    <source>
        <dbReference type="Proteomes" id="UP000654075"/>
    </source>
</evidence>
<evidence type="ECO:0000256" key="2">
    <source>
        <dbReference type="PIRSR" id="PIRSR005211-1"/>
    </source>
</evidence>
<dbReference type="SUPFAM" id="SSF53474">
    <property type="entry name" value="alpha/beta-Hydrolases"/>
    <property type="match status" value="1"/>
</dbReference>
<dbReference type="PIRSF" id="PIRSF005211">
    <property type="entry name" value="Ab_hydro_YheT"/>
    <property type="match status" value="1"/>
</dbReference>
<organism evidence="4 5">
    <name type="scientific">Polarella glacialis</name>
    <name type="common">Dinoflagellate</name>
    <dbReference type="NCBI Taxonomy" id="89957"/>
    <lineage>
        <taxon>Eukaryota</taxon>
        <taxon>Sar</taxon>
        <taxon>Alveolata</taxon>
        <taxon>Dinophyceae</taxon>
        <taxon>Suessiales</taxon>
        <taxon>Suessiaceae</taxon>
        <taxon>Polarella</taxon>
    </lineage>
</organism>
<feature type="active site" description="Charge relay system" evidence="2">
    <location>
        <position position="303"/>
    </location>
</feature>
<feature type="active site" description="Charge relay system" evidence="2">
    <location>
        <position position="332"/>
    </location>
</feature>
<dbReference type="InterPro" id="IPR012020">
    <property type="entry name" value="ABHD4"/>
</dbReference>
<evidence type="ECO:0000313" key="4">
    <source>
        <dbReference type="EMBL" id="CAE8594888.1"/>
    </source>
</evidence>
<reference evidence="4" key="1">
    <citation type="submission" date="2021-02" db="EMBL/GenBank/DDBJ databases">
        <authorList>
            <person name="Dougan E. K."/>
            <person name="Rhodes N."/>
            <person name="Thang M."/>
            <person name="Chan C."/>
        </authorList>
    </citation>
    <scope>NUCLEOTIDE SEQUENCE</scope>
</reference>
<protein>
    <recommendedName>
        <fullName evidence="3">AB hydrolase-1 domain-containing protein</fullName>
    </recommendedName>
</protein>
<gene>
    <name evidence="4" type="ORF">PGLA1383_LOCUS13410</name>
</gene>
<dbReference type="OMA" id="WIELACL"/>
<name>A0A813E1J3_POLGL</name>